<dbReference type="Proteomes" id="UP000237246">
    <property type="component" value="Unassembled WGS sequence"/>
</dbReference>
<keyword evidence="2" id="KW-1185">Reference proteome</keyword>
<protein>
    <submittedName>
        <fullName evidence="1">Uncharacterized protein</fullName>
    </submittedName>
</protein>
<dbReference type="EMBL" id="PPHD01036712">
    <property type="protein sequence ID" value="POI25057.1"/>
    <property type="molecule type" value="Genomic_DNA"/>
</dbReference>
<evidence type="ECO:0000313" key="1">
    <source>
        <dbReference type="EMBL" id="POI25057.1"/>
    </source>
</evidence>
<gene>
    <name evidence="1" type="ORF">CIB84_011193</name>
</gene>
<accession>A0A2P4SLQ8</accession>
<sequence length="15" mass="1606">MLKTSTGFSLAIHPC</sequence>
<comment type="caution">
    <text evidence="1">The sequence shown here is derived from an EMBL/GenBank/DDBJ whole genome shotgun (WGS) entry which is preliminary data.</text>
</comment>
<evidence type="ECO:0000313" key="2">
    <source>
        <dbReference type="Proteomes" id="UP000237246"/>
    </source>
</evidence>
<reference evidence="1 2" key="1">
    <citation type="submission" date="2018-01" db="EMBL/GenBank/DDBJ databases">
        <title>Comparison of the Chinese Bamboo Partridge and Red Junglefowl genome sequences highlights the importance of demography in genome evolution.</title>
        <authorList>
            <person name="Tiley G.P."/>
            <person name="Kimball R.T."/>
            <person name="Braun E.L."/>
            <person name="Burleigh J.G."/>
        </authorList>
    </citation>
    <scope>NUCLEOTIDE SEQUENCE [LARGE SCALE GENOMIC DNA]</scope>
    <source>
        <strain evidence="1">RTK389</strain>
        <tissue evidence="1">Blood</tissue>
    </source>
</reference>
<proteinExistence type="predicted"/>
<name>A0A2P4SLQ8_BAMTH</name>
<organism evidence="1 2">
    <name type="scientific">Bambusicola thoracicus</name>
    <name type="common">Chinese bamboo-partridge</name>
    <name type="synonym">Perdix thoracica</name>
    <dbReference type="NCBI Taxonomy" id="9083"/>
    <lineage>
        <taxon>Eukaryota</taxon>
        <taxon>Metazoa</taxon>
        <taxon>Chordata</taxon>
        <taxon>Craniata</taxon>
        <taxon>Vertebrata</taxon>
        <taxon>Euteleostomi</taxon>
        <taxon>Archelosauria</taxon>
        <taxon>Archosauria</taxon>
        <taxon>Dinosauria</taxon>
        <taxon>Saurischia</taxon>
        <taxon>Theropoda</taxon>
        <taxon>Coelurosauria</taxon>
        <taxon>Aves</taxon>
        <taxon>Neognathae</taxon>
        <taxon>Galloanserae</taxon>
        <taxon>Galliformes</taxon>
        <taxon>Phasianidae</taxon>
        <taxon>Perdicinae</taxon>
        <taxon>Bambusicola</taxon>
    </lineage>
</organism>